<evidence type="ECO:0000256" key="5">
    <source>
        <dbReference type="ARBA" id="ARBA00023239"/>
    </source>
</evidence>
<evidence type="ECO:0000256" key="4">
    <source>
        <dbReference type="ARBA" id="ARBA00023133"/>
    </source>
</evidence>
<evidence type="ECO:0000313" key="9">
    <source>
        <dbReference type="EMBL" id="EJW91464.1"/>
    </source>
</evidence>
<comment type="catalytic activity">
    <reaction evidence="8">
        <text>2 5-aminolevulinate = porphobilinogen + 2 H2O + H(+)</text>
        <dbReference type="Rhea" id="RHEA:24064"/>
        <dbReference type="ChEBI" id="CHEBI:15377"/>
        <dbReference type="ChEBI" id="CHEBI:15378"/>
        <dbReference type="ChEBI" id="CHEBI:58126"/>
        <dbReference type="ChEBI" id="CHEBI:356416"/>
        <dbReference type="EC" id="4.2.1.24"/>
    </reaction>
</comment>
<comment type="caution">
    <text evidence="9">The sequence shown here is derived from an EMBL/GenBank/DDBJ whole genome shotgun (WGS) entry which is preliminary data.</text>
</comment>
<accession>J9FVQ5</accession>
<dbReference type="GO" id="GO:0006782">
    <property type="term" value="P:protoporphyrinogen IX biosynthetic process"/>
    <property type="evidence" value="ECO:0007669"/>
    <property type="project" value="UniProtKB-UniPathway"/>
</dbReference>
<dbReference type="EMBL" id="AMCI01008160">
    <property type="protein sequence ID" value="EJW91464.1"/>
    <property type="molecule type" value="Genomic_DNA"/>
</dbReference>
<evidence type="ECO:0000256" key="2">
    <source>
        <dbReference type="ARBA" id="ARBA00008055"/>
    </source>
</evidence>
<keyword evidence="5" id="KW-0456">Lyase</keyword>
<evidence type="ECO:0000256" key="3">
    <source>
        <dbReference type="ARBA" id="ARBA00012053"/>
    </source>
</evidence>
<dbReference type="GO" id="GO:0046872">
    <property type="term" value="F:metal ion binding"/>
    <property type="evidence" value="ECO:0007669"/>
    <property type="project" value="InterPro"/>
</dbReference>
<keyword evidence="4" id="KW-0350">Heme biosynthesis</keyword>
<gene>
    <name evidence="9" type="ORF">EVA_20429</name>
</gene>
<evidence type="ECO:0000256" key="7">
    <source>
        <dbReference type="ARBA" id="ARBA00032837"/>
    </source>
</evidence>
<reference evidence="9" key="1">
    <citation type="journal article" date="2012" name="PLoS ONE">
        <title>Gene sets for utilization of primary and secondary nutrition supplies in the distal gut of endangered iberian lynx.</title>
        <authorList>
            <person name="Alcaide M."/>
            <person name="Messina E."/>
            <person name="Richter M."/>
            <person name="Bargiela R."/>
            <person name="Peplies J."/>
            <person name="Huws S.A."/>
            <person name="Newbold C.J."/>
            <person name="Golyshin P.N."/>
            <person name="Simon M.A."/>
            <person name="Lopez G."/>
            <person name="Yakimov M.M."/>
            <person name="Ferrer M."/>
        </authorList>
    </citation>
    <scope>NUCLEOTIDE SEQUENCE</scope>
</reference>
<dbReference type="AlphaFoldDB" id="J9FVQ5"/>
<dbReference type="InterPro" id="IPR001731">
    <property type="entry name" value="ALAD"/>
</dbReference>
<dbReference type="GO" id="GO:0004655">
    <property type="term" value="F:porphobilinogen synthase activity"/>
    <property type="evidence" value="ECO:0007669"/>
    <property type="project" value="UniProtKB-EC"/>
</dbReference>
<evidence type="ECO:0000256" key="8">
    <source>
        <dbReference type="ARBA" id="ARBA00047651"/>
    </source>
</evidence>
<dbReference type="EC" id="4.2.1.24" evidence="3"/>
<dbReference type="InterPro" id="IPR013785">
    <property type="entry name" value="Aldolase_TIM"/>
</dbReference>
<dbReference type="Gene3D" id="3.20.20.70">
    <property type="entry name" value="Aldolase class I"/>
    <property type="match status" value="1"/>
</dbReference>
<evidence type="ECO:0000256" key="6">
    <source>
        <dbReference type="ARBA" id="ARBA00023244"/>
    </source>
</evidence>
<dbReference type="UniPathway" id="UPA00251">
    <property type="reaction ID" value="UER00318"/>
</dbReference>
<proteinExistence type="inferred from homology"/>
<name>J9FVQ5_9ZZZZ</name>
<feature type="non-terminal residue" evidence="9">
    <location>
        <position position="46"/>
    </location>
</feature>
<evidence type="ECO:0000256" key="1">
    <source>
        <dbReference type="ARBA" id="ARBA00004694"/>
    </source>
</evidence>
<protein>
    <recommendedName>
        <fullName evidence="3">porphobilinogen synthase</fullName>
        <ecNumber evidence="3">4.2.1.24</ecNumber>
    </recommendedName>
    <alternativeName>
        <fullName evidence="7">Porphobilinogen synthase</fullName>
    </alternativeName>
</protein>
<keyword evidence="6" id="KW-0627">Porphyrin biosynthesis</keyword>
<dbReference type="Pfam" id="PF00490">
    <property type="entry name" value="ALAD"/>
    <property type="match status" value="1"/>
</dbReference>
<dbReference type="SUPFAM" id="SSF51569">
    <property type="entry name" value="Aldolase"/>
    <property type="match status" value="1"/>
</dbReference>
<organism evidence="9">
    <name type="scientific">gut metagenome</name>
    <dbReference type="NCBI Taxonomy" id="749906"/>
    <lineage>
        <taxon>unclassified sequences</taxon>
        <taxon>metagenomes</taxon>
        <taxon>organismal metagenomes</taxon>
    </lineage>
</organism>
<sequence length="46" mass="5467">MQTLGTYPNVRMRRMRHDDFSRRLMRENVVTANDLILPVFVMEGEA</sequence>
<comment type="pathway">
    <text evidence="1">Porphyrin-containing compound metabolism; protoporphyrin-IX biosynthesis; coproporphyrinogen-III from 5-aminolevulinate: step 1/4.</text>
</comment>
<comment type="similarity">
    <text evidence="2">Belongs to the ALAD family.</text>
</comment>